<dbReference type="AlphaFoldDB" id="A0A1H8FQ23"/>
<evidence type="ECO:0000313" key="5">
    <source>
        <dbReference type="Proteomes" id="UP000198553"/>
    </source>
</evidence>
<keyword evidence="3" id="KW-0012">Acyltransferase</keyword>
<dbReference type="OrthoDB" id="1845399at2"/>
<keyword evidence="1 4" id="KW-0808">Transferase</keyword>
<organism evidence="4 5">
    <name type="scientific">Mesobacillus persicus</name>
    <dbReference type="NCBI Taxonomy" id="930146"/>
    <lineage>
        <taxon>Bacteria</taxon>
        <taxon>Bacillati</taxon>
        <taxon>Bacillota</taxon>
        <taxon>Bacilli</taxon>
        <taxon>Bacillales</taxon>
        <taxon>Bacillaceae</taxon>
        <taxon>Mesobacillus</taxon>
    </lineage>
</organism>
<proteinExistence type="inferred from homology"/>
<sequence length="243" mass="28092">MIRIVNSSQGIPLASLHGVHRDIYMELEASNELFEYTTAAELFFELRLRENIMNAALDLHNSKAVFSSFQYSSFNPAYWVKGDRGYLLRPDVLPSEAIRDVFMNGHMYGFECSTAMVLIFYKAVLDSIRESDFNYLFNGLLVWNWSYDPDLFIITKRGEEFIRGDVVYFYNPDHKDPIWLGENAVVLGPNKFFGHGIGVKSAPEMIAALNTLRKEGATRSAYLLKQHSRLNVRYLFRFSKNIW</sequence>
<gene>
    <name evidence="4" type="ORF">SAMN05192533_111142</name>
</gene>
<dbReference type="GO" id="GO:0003810">
    <property type="term" value="F:protein-glutamine gamma-glutamyltransferase activity"/>
    <property type="evidence" value="ECO:0007669"/>
    <property type="project" value="InterPro"/>
</dbReference>
<reference evidence="5" key="1">
    <citation type="submission" date="2016-10" db="EMBL/GenBank/DDBJ databases">
        <authorList>
            <person name="Varghese N."/>
            <person name="Submissions S."/>
        </authorList>
    </citation>
    <scope>NUCLEOTIDE SEQUENCE [LARGE SCALE GENOMIC DNA]</scope>
    <source>
        <strain evidence="5">B48,IBRC-M 10115,DSM 25386,CECT 8001</strain>
    </source>
</reference>
<evidence type="ECO:0000256" key="1">
    <source>
        <dbReference type="ARBA" id="ARBA00022679"/>
    </source>
</evidence>
<evidence type="ECO:0000256" key="3">
    <source>
        <dbReference type="ARBA" id="ARBA00023315"/>
    </source>
</evidence>
<dbReference type="STRING" id="930146.SAMN05192533_111142"/>
<dbReference type="RefSeq" id="WP_090747836.1">
    <property type="nucleotide sequence ID" value="NZ_FOBW01000011.1"/>
</dbReference>
<dbReference type="InterPro" id="IPR020916">
    <property type="entry name" value="Gln_gamma-glutamylTfrase_bac"/>
</dbReference>
<evidence type="ECO:0000313" key="4">
    <source>
        <dbReference type="EMBL" id="SEN33796.1"/>
    </source>
</evidence>
<dbReference type="GO" id="GO:0030435">
    <property type="term" value="P:sporulation resulting in formation of a cellular spore"/>
    <property type="evidence" value="ECO:0007669"/>
    <property type="project" value="UniProtKB-KW"/>
</dbReference>
<name>A0A1H8FQ23_9BACI</name>
<dbReference type="Pfam" id="PF20085">
    <property type="entry name" value="TGL"/>
    <property type="match status" value="1"/>
</dbReference>
<protein>
    <submittedName>
        <fullName evidence="4">Protein-glutamine gamma-glutamyltransferase</fullName>
    </submittedName>
</protein>
<keyword evidence="2" id="KW-0749">Sporulation</keyword>
<dbReference type="EMBL" id="FOBW01000011">
    <property type="protein sequence ID" value="SEN33796.1"/>
    <property type="molecule type" value="Genomic_DNA"/>
</dbReference>
<accession>A0A1H8FQ23</accession>
<evidence type="ECO:0000256" key="2">
    <source>
        <dbReference type="ARBA" id="ARBA00022969"/>
    </source>
</evidence>
<keyword evidence="5" id="KW-1185">Reference proteome</keyword>
<dbReference type="HAMAP" id="MF_00727">
    <property type="entry name" value="Tgl"/>
    <property type="match status" value="1"/>
</dbReference>
<dbReference type="Proteomes" id="UP000198553">
    <property type="component" value="Unassembled WGS sequence"/>
</dbReference>